<dbReference type="EMBL" id="MLJW01004318">
    <property type="protein sequence ID" value="OIQ70196.1"/>
    <property type="molecule type" value="Genomic_DNA"/>
</dbReference>
<reference evidence="2" key="1">
    <citation type="submission" date="2016-10" db="EMBL/GenBank/DDBJ databases">
        <title>Sequence of Gallionella enrichment culture.</title>
        <authorList>
            <person name="Poehlein A."/>
            <person name="Muehling M."/>
            <person name="Daniel R."/>
        </authorList>
    </citation>
    <scope>NUCLEOTIDE SEQUENCE</scope>
</reference>
<proteinExistence type="predicted"/>
<accession>A0A1J5PRI8</accession>
<feature type="region of interest" description="Disordered" evidence="1">
    <location>
        <begin position="76"/>
        <end position="136"/>
    </location>
</feature>
<protein>
    <submittedName>
        <fullName evidence="2">Uncharacterized protein</fullName>
    </submittedName>
</protein>
<organism evidence="2">
    <name type="scientific">mine drainage metagenome</name>
    <dbReference type="NCBI Taxonomy" id="410659"/>
    <lineage>
        <taxon>unclassified sequences</taxon>
        <taxon>metagenomes</taxon>
        <taxon>ecological metagenomes</taxon>
    </lineage>
</organism>
<sequence>MDDPWHRVAVVRRKIDRVGSVPLHPITPICTVFMRYPCGHGLGQKYRAQGEAIAKDRLLIAFRLRLRNRIPQGRGFARSVKASEKRKRHTSADVHPDLVEQARVEVDRRPTPIEPEKFDLEDSEVAELSTEAANGI</sequence>
<feature type="compositionally biased region" description="Basic and acidic residues" evidence="1">
    <location>
        <begin position="90"/>
        <end position="120"/>
    </location>
</feature>
<name>A0A1J5PRI8_9ZZZZ</name>
<evidence type="ECO:0000313" key="2">
    <source>
        <dbReference type="EMBL" id="OIQ70196.1"/>
    </source>
</evidence>
<comment type="caution">
    <text evidence="2">The sequence shown here is derived from an EMBL/GenBank/DDBJ whole genome shotgun (WGS) entry which is preliminary data.</text>
</comment>
<evidence type="ECO:0000256" key="1">
    <source>
        <dbReference type="SAM" id="MobiDB-lite"/>
    </source>
</evidence>
<gene>
    <name evidence="2" type="ORF">GALL_481940</name>
</gene>
<dbReference type="AlphaFoldDB" id="A0A1J5PRI8"/>